<keyword evidence="3" id="KW-0812">Transmembrane</keyword>
<evidence type="ECO:0000313" key="4">
    <source>
        <dbReference type="EMBL" id="ARN75889.1"/>
    </source>
</evidence>
<evidence type="ECO:0000256" key="1">
    <source>
        <dbReference type="SAM" id="Coils"/>
    </source>
</evidence>
<dbReference type="RefSeq" id="WP_085760084.1">
    <property type="nucleotide sequence ID" value="NZ_CP019343.1"/>
</dbReference>
<proteinExistence type="predicted"/>
<evidence type="ECO:0000313" key="5">
    <source>
        <dbReference type="Proteomes" id="UP000193450"/>
    </source>
</evidence>
<feature type="compositionally biased region" description="Basic and acidic residues" evidence="2">
    <location>
        <begin position="245"/>
        <end position="256"/>
    </location>
</feature>
<evidence type="ECO:0000256" key="2">
    <source>
        <dbReference type="SAM" id="MobiDB-lite"/>
    </source>
</evidence>
<evidence type="ECO:0000256" key="3">
    <source>
        <dbReference type="SAM" id="Phobius"/>
    </source>
</evidence>
<gene>
    <name evidence="4" type="ORF">BST96_18350</name>
</gene>
<name>A0A1X9NKB3_9GAMM</name>
<dbReference type="KEGG" id="osg:BST96_18350"/>
<reference evidence="4 5" key="1">
    <citation type="submission" date="2016-11" db="EMBL/GenBank/DDBJ databases">
        <title>Trade-off between light-utilization and light-protection in marine flavobacteria.</title>
        <authorList>
            <person name="Kumagai Y."/>
        </authorList>
    </citation>
    <scope>NUCLEOTIDE SEQUENCE [LARGE SCALE GENOMIC DNA]</scope>
    <source>
        <strain evidence="4 5">NBRC 107125</strain>
    </source>
</reference>
<keyword evidence="3" id="KW-0472">Membrane</keyword>
<feature type="transmembrane region" description="Helical" evidence="3">
    <location>
        <begin position="6"/>
        <end position="27"/>
    </location>
</feature>
<keyword evidence="5" id="KW-1185">Reference proteome</keyword>
<dbReference type="Proteomes" id="UP000193450">
    <property type="component" value="Chromosome"/>
</dbReference>
<dbReference type="EMBL" id="CP019343">
    <property type="protein sequence ID" value="ARN75889.1"/>
    <property type="molecule type" value="Genomic_DNA"/>
</dbReference>
<protein>
    <recommendedName>
        <fullName evidence="6">DNA repair protein</fullName>
    </recommendedName>
</protein>
<keyword evidence="1" id="KW-0175">Coiled coil</keyword>
<dbReference type="STRING" id="716816.BST96_18350"/>
<evidence type="ECO:0008006" key="6">
    <source>
        <dbReference type="Google" id="ProtNLM"/>
    </source>
</evidence>
<feature type="coiled-coil region" evidence="1">
    <location>
        <begin position="85"/>
        <end position="112"/>
    </location>
</feature>
<dbReference type="OrthoDB" id="5706364at2"/>
<keyword evidence="3" id="KW-1133">Transmembrane helix</keyword>
<dbReference type="AlphaFoldDB" id="A0A1X9NKB3"/>
<sequence length="256" mass="29041">MSTTVIVAAIAIGLFILVAIAITIQTIDKNNKEKRRLESALKARSRNFDYMLDGFPEGFLSRDLQVLVCTCLEEVYSQLVQINPTKGYKDSLARARQRLAEYKAKKANDKTVTLTDAVQIKEIQKMLGGLYNFISKLAASKRINAKEAMIYGKQVRRLMVQTSTDVLVEPIKEAMQQGKPRLAIHYLHMANEKMSKENDDGFYNDRIAKQTSRIAELEEQATGLESSAKERKQEAAAEWDELDKPDDSWKKKAVYD</sequence>
<organism evidence="4 5">
    <name type="scientific">Oceanicoccus sagamiensis</name>
    <dbReference type="NCBI Taxonomy" id="716816"/>
    <lineage>
        <taxon>Bacteria</taxon>
        <taxon>Pseudomonadati</taxon>
        <taxon>Pseudomonadota</taxon>
        <taxon>Gammaproteobacteria</taxon>
        <taxon>Cellvibrionales</taxon>
        <taxon>Spongiibacteraceae</taxon>
        <taxon>Oceanicoccus</taxon>
    </lineage>
</organism>
<feature type="region of interest" description="Disordered" evidence="2">
    <location>
        <begin position="219"/>
        <end position="256"/>
    </location>
</feature>
<accession>A0A1X9NKB3</accession>